<accession>A0A0F9KK81</accession>
<name>A0A0F9KK81_9ZZZZ</name>
<proteinExistence type="predicted"/>
<protein>
    <submittedName>
        <fullName evidence="1">Uncharacterized protein</fullName>
    </submittedName>
</protein>
<organism evidence="1">
    <name type="scientific">marine sediment metagenome</name>
    <dbReference type="NCBI Taxonomy" id="412755"/>
    <lineage>
        <taxon>unclassified sequences</taxon>
        <taxon>metagenomes</taxon>
        <taxon>ecological metagenomes</taxon>
    </lineage>
</organism>
<evidence type="ECO:0000313" key="1">
    <source>
        <dbReference type="EMBL" id="KKM82348.1"/>
    </source>
</evidence>
<comment type="caution">
    <text evidence="1">The sequence shown here is derived from an EMBL/GenBank/DDBJ whole genome shotgun (WGS) entry which is preliminary data.</text>
</comment>
<dbReference type="AlphaFoldDB" id="A0A0F9KK81"/>
<dbReference type="EMBL" id="LAZR01007875">
    <property type="protein sequence ID" value="KKM82348.1"/>
    <property type="molecule type" value="Genomic_DNA"/>
</dbReference>
<sequence>MEDSVKVEEVNSTEYKVLIQVAPENVDKKFDEFFESIKNLTLFGKSKEVTSSGPAGVSTKPLQVFNDLGIDYVG</sequence>
<gene>
    <name evidence="1" type="ORF">LCGC14_1320440</name>
</gene>
<reference evidence="1" key="1">
    <citation type="journal article" date="2015" name="Nature">
        <title>Complex archaea that bridge the gap between prokaryotes and eukaryotes.</title>
        <authorList>
            <person name="Spang A."/>
            <person name="Saw J.H."/>
            <person name="Jorgensen S.L."/>
            <person name="Zaremba-Niedzwiedzka K."/>
            <person name="Martijn J."/>
            <person name="Lind A.E."/>
            <person name="van Eijk R."/>
            <person name="Schleper C."/>
            <person name="Guy L."/>
            <person name="Ettema T.J."/>
        </authorList>
    </citation>
    <scope>NUCLEOTIDE SEQUENCE</scope>
</reference>